<gene>
    <name evidence="2" type="ORF">HPULCUR_001527</name>
</gene>
<evidence type="ECO:0000313" key="3">
    <source>
        <dbReference type="Proteomes" id="UP001476247"/>
    </source>
</evidence>
<organism evidence="2 3">
    <name type="scientific">Helicostylum pulchrum</name>
    <dbReference type="NCBI Taxonomy" id="562976"/>
    <lineage>
        <taxon>Eukaryota</taxon>
        <taxon>Fungi</taxon>
        <taxon>Fungi incertae sedis</taxon>
        <taxon>Mucoromycota</taxon>
        <taxon>Mucoromycotina</taxon>
        <taxon>Mucoromycetes</taxon>
        <taxon>Mucorales</taxon>
        <taxon>Mucorineae</taxon>
        <taxon>Mucoraceae</taxon>
        <taxon>Helicostylum</taxon>
    </lineage>
</organism>
<protein>
    <recommendedName>
        <fullName evidence="1">LYR motif-containing protein Cup1-like N-terminal domain-containing protein</fullName>
    </recommendedName>
</protein>
<evidence type="ECO:0000313" key="2">
    <source>
        <dbReference type="EMBL" id="GAA5796158.1"/>
    </source>
</evidence>
<evidence type="ECO:0000259" key="1">
    <source>
        <dbReference type="Pfam" id="PF20263"/>
    </source>
</evidence>
<reference evidence="2 3" key="1">
    <citation type="submission" date="2024-04" db="EMBL/GenBank/DDBJ databases">
        <title>genome sequences of Mucor flavus KT1a and Helicostylum pulchrum KT1b strains isolation_sourced from the surface of a dry-aged beef.</title>
        <authorList>
            <person name="Toyotome T."/>
            <person name="Hosono M."/>
            <person name="Torimaru M."/>
            <person name="Fukuda K."/>
            <person name="Mikami N."/>
        </authorList>
    </citation>
    <scope>NUCLEOTIDE SEQUENCE [LARGE SCALE GENOMIC DNA]</scope>
    <source>
        <strain evidence="2 3">KT1b</strain>
    </source>
</reference>
<dbReference type="InterPro" id="IPR046896">
    <property type="entry name" value="Cup1-like_N"/>
</dbReference>
<proteinExistence type="predicted"/>
<dbReference type="EMBL" id="BAABUJ010000005">
    <property type="protein sequence ID" value="GAA5796158.1"/>
    <property type="molecule type" value="Genomic_DNA"/>
</dbReference>
<sequence length="326" mass="37434">MFSANHKSYIRALYKKVLAEGSLFFDDRARARKIGQEYKTCTDIERYLHRIENANRGNQKSALKILEEVYGRNGKTRHALLYPFLHCHQPKDLQHPEPLVPHAPRTAPPPLLCPPLKSLITQHLGKKLEPELPEPAYKPLHVGRKVNLLWKHRSMLLDRVQVPLPFEIVCELELKAGAARDHPLHAGTRMTGGPRWNEFYLVQRDLTHLNPALCIPKPKLNRLSVPLIESPYATTTTALSLVKCTDTMRPAFEYAERQKKRLYRRLFTDIPFTGIISPLEMWSKSEQISKSGWVPQAVTKVLMDVPNDSVIEATLSRNTKKKIRRP</sequence>
<name>A0ABP9XNZ6_9FUNG</name>
<accession>A0ABP9XNZ6</accession>
<feature type="domain" description="LYR motif-containing protein Cup1-like N-terminal" evidence="1">
    <location>
        <begin position="13"/>
        <end position="81"/>
    </location>
</feature>
<dbReference type="Proteomes" id="UP001476247">
    <property type="component" value="Unassembled WGS sequence"/>
</dbReference>
<keyword evidence="3" id="KW-1185">Reference proteome</keyword>
<dbReference type="Pfam" id="PF20263">
    <property type="entry name" value="LYRM2-like"/>
    <property type="match status" value="1"/>
</dbReference>
<comment type="caution">
    <text evidence="2">The sequence shown here is derived from an EMBL/GenBank/DDBJ whole genome shotgun (WGS) entry which is preliminary data.</text>
</comment>